<dbReference type="HOGENOM" id="CLU_1129348_0_0_1"/>
<dbReference type="GO" id="GO:0016740">
    <property type="term" value="F:transferase activity"/>
    <property type="evidence" value="ECO:0007669"/>
    <property type="project" value="UniProtKB-KW"/>
</dbReference>
<organism evidence="1 2">
    <name type="scientific">Nosema bombycis (strain CQ1 / CVCC 102059)</name>
    <name type="common">Microsporidian parasite</name>
    <name type="synonym">Pebrine of silkworm</name>
    <dbReference type="NCBI Taxonomy" id="578461"/>
    <lineage>
        <taxon>Eukaryota</taxon>
        <taxon>Fungi</taxon>
        <taxon>Fungi incertae sedis</taxon>
        <taxon>Microsporidia</taxon>
        <taxon>Nosematidae</taxon>
        <taxon>Nosema</taxon>
    </lineage>
</organism>
<gene>
    <name evidence="1" type="ORF">NBO_610g0001</name>
</gene>
<keyword evidence="1" id="KW-0808">Transferase</keyword>
<dbReference type="Proteomes" id="UP000016927">
    <property type="component" value="Unassembled WGS sequence"/>
</dbReference>
<accession>R0M1S5</accession>
<evidence type="ECO:0000313" key="2">
    <source>
        <dbReference type="Proteomes" id="UP000016927"/>
    </source>
</evidence>
<sequence length="246" mass="28622">MIEYPKGHLGILEIIRTGYVECVFGIKKIVKYESAVNFYYDVLEILDTSLSRDTPVDCLEIPKEYSESRWIYNLYLILHECSKEITQSGKKTVFINAIIAKQSLVCSNRIYSVINRIEKGLKVLDSFNLSNNTNLLLFVFYFKDLWFEILVLEFALRKKFNENFEELLRAIKIIKKDKIINKVETRSPLDTSILSSLLDIEPKFISYFAAESIIFKISQSEISNDDLVSYLKNNKGEIIARHSLFK</sequence>
<dbReference type="VEuPathDB" id="MicrosporidiaDB:NBO_610g0001"/>
<reference evidence="1 2" key="1">
    <citation type="journal article" date="2013" name="BMC Genomics">
        <title>Comparative genomics of parasitic silkworm microsporidia reveal an association between genome expansion and host adaptation.</title>
        <authorList>
            <person name="Pan G."/>
            <person name="Xu J."/>
            <person name="Li T."/>
            <person name="Xia Q."/>
            <person name="Liu S.L."/>
            <person name="Zhang G."/>
            <person name="Li S."/>
            <person name="Li C."/>
            <person name="Liu H."/>
            <person name="Yang L."/>
            <person name="Liu T."/>
            <person name="Zhang X."/>
            <person name="Wu Z."/>
            <person name="Fan W."/>
            <person name="Dang X."/>
            <person name="Xiang H."/>
            <person name="Tao M."/>
            <person name="Li Y."/>
            <person name="Hu J."/>
            <person name="Li Z."/>
            <person name="Lin L."/>
            <person name="Luo J."/>
            <person name="Geng L."/>
            <person name="Wang L."/>
            <person name="Long M."/>
            <person name="Wan Y."/>
            <person name="He N."/>
            <person name="Zhang Z."/>
            <person name="Lu C."/>
            <person name="Keeling P.J."/>
            <person name="Wang J."/>
            <person name="Xiang Z."/>
            <person name="Zhou Z."/>
        </authorList>
    </citation>
    <scope>NUCLEOTIDE SEQUENCE [LARGE SCALE GENOMIC DNA]</scope>
    <source>
        <strain evidence="2">CQ1 / CVCC 102059</strain>
    </source>
</reference>
<proteinExistence type="predicted"/>
<dbReference type="AlphaFoldDB" id="R0M1S5"/>
<protein>
    <submittedName>
        <fullName evidence="1">tRNA adenilyl transferase</fullName>
    </submittedName>
</protein>
<keyword evidence="2" id="KW-1185">Reference proteome</keyword>
<evidence type="ECO:0000313" key="1">
    <source>
        <dbReference type="EMBL" id="EOB11969.1"/>
    </source>
</evidence>
<dbReference type="EMBL" id="KB909517">
    <property type="protein sequence ID" value="EOB11969.1"/>
    <property type="molecule type" value="Genomic_DNA"/>
</dbReference>
<name>R0M1S5_NOSB1</name>